<evidence type="ECO:0000313" key="2">
    <source>
        <dbReference type="EMBL" id="KAF5842088.1"/>
    </source>
</evidence>
<feature type="region of interest" description="Disordered" evidence="1">
    <location>
        <begin position="1"/>
        <end position="84"/>
    </location>
</feature>
<keyword evidence="3" id="KW-1185">Reference proteome</keyword>
<evidence type="ECO:0000313" key="3">
    <source>
        <dbReference type="Proteomes" id="UP000815325"/>
    </source>
</evidence>
<sequence length="179" mass="20013">MYKKFKDDFGAATTNPPPRAPRASGSRDYSGQPPPLKGDSSKRKQAEQHEEAEQAEGRASGGLEEAEQLEEVEEAGHVKSEHAERSRRLAEAWELKKPQMQESYLQSSRERATMKRSVNEVEMLSLQHKLYEVHSLHPCVSSRSSAASPANPLGAVSRQLVLVTDCLEKSREHLVFISF</sequence>
<comment type="caution">
    <text evidence="2">The sequence shown here is derived from an EMBL/GenBank/DDBJ whole genome shotgun (WGS) entry which is preliminary data.</text>
</comment>
<feature type="compositionally biased region" description="Basic and acidic residues" evidence="1">
    <location>
        <begin position="39"/>
        <end position="56"/>
    </location>
</feature>
<organism evidence="2 3">
    <name type="scientific">Dunaliella salina</name>
    <name type="common">Green alga</name>
    <name type="synonym">Protococcus salinus</name>
    <dbReference type="NCBI Taxonomy" id="3046"/>
    <lineage>
        <taxon>Eukaryota</taxon>
        <taxon>Viridiplantae</taxon>
        <taxon>Chlorophyta</taxon>
        <taxon>core chlorophytes</taxon>
        <taxon>Chlorophyceae</taxon>
        <taxon>CS clade</taxon>
        <taxon>Chlamydomonadales</taxon>
        <taxon>Dunaliellaceae</taxon>
        <taxon>Dunaliella</taxon>
    </lineage>
</organism>
<evidence type="ECO:0000256" key="1">
    <source>
        <dbReference type="SAM" id="MobiDB-lite"/>
    </source>
</evidence>
<gene>
    <name evidence="2" type="ORF">DUNSADRAFT_9347</name>
</gene>
<reference evidence="2" key="1">
    <citation type="submission" date="2017-08" db="EMBL/GenBank/DDBJ databases">
        <authorList>
            <person name="Polle J.E."/>
            <person name="Barry K."/>
            <person name="Cushman J."/>
            <person name="Schmutz J."/>
            <person name="Tran D."/>
            <person name="Hathwaick L.T."/>
            <person name="Yim W.C."/>
            <person name="Jenkins J."/>
            <person name="Mckie-Krisberg Z.M."/>
            <person name="Prochnik S."/>
            <person name="Lindquist E."/>
            <person name="Dockter R.B."/>
            <person name="Adam C."/>
            <person name="Molina H."/>
            <person name="Bunkerborg J."/>
            <person name="Jin E."/>
            <person name="Buchheim M."/>
            <person name="Magnuson J."/>
        </authorList>
    </citation>
    <scope>NUCLEOTIDE SEQUENCE</scope>
    <source>
        <strain evidence="2">CCAP 19/18</strain>
    </source>
</reference>
<name>A0ABQ7H5F8_DUNSA</name>
<accession>A0ABQ7H5F8</accession>
<feature type="compositionally biased region" description="Basic and acidic residues" evidence="1">
    <location>
        <begin position="74"/>
        <end position="84"/>
    </location>
</feature>
<feature type="compositionally biased region" description="Acidic residues" evidence="1">
    <location>
        <begin position="64"/>
        <end position="73"/>
    </location>
</feature>
<protein>
    <submittedName>
        <fullName evidence="2">Uncharacterized protein</fullName>
    </submittedName>
</protein>
<dbReference type="Proteomes" id="UP000815325">
    <property type="component" value="Unassembled WGS sequence"/>
</dbReference>
<proteinExistence type="predicted"/>
<dbReference type="EMBL" id="MU069469">
    <property type="protein sequence ID" value="KAF5842088.1"/>
    <property type="molecule type" value="Genomic_DNA"/>
</dbReference>